<gene>
    <name evidence="1" type="ORF">CDQ78_08540</name>
</gene>
<sequence length="184" mass="21042">MKKTLIIKLILSGILISTVSSNDIFYIFQDTKIKSDNEKIANIYLGVPVKLTKDLGDKAKIAINGFIDGKNVYSTKNKELLIATLEDGFKPNNKQENEVELVGIIDKQYLTKDSKEVWEEHEEFFFDMCTQCHAAQDVKHHTMVEWEALFLPMKDFAKLDEAESKYLLRYLKSNASNGLSNDLN</sequence>
<accession>A0A855N3U9</accession>
<dbReference type="AlphaFoldDB" id="A0A855N3U9"/>
<organism evidence="1 2">
    <name type="scientific">Campylobacter hyointestinalis subsp. hyointestinalis</name>
    <dbReference type="NCBI Taxonomy" id="91352"/>
    <lineage>
        <taxon>Bacteria</taxon>
        <taxon>Pseudomonadati</taxon>
        <taxon>Campylobacterota</taxon>
        <taxon>Epsilonproteobacteria</taxon>
        <taxon>Campylobacterales</taxon>
        <taxon>Campylobacteraceae</taxon>
        <taxon>Campylobacter</taxon>
    </lineage>
</organism>
<reference evidence="1 2" key="1">
    <citation type="submission" date="2017-06" db="EMBL/GenBank/DDBJ databases">
        <title>Updating the genomic taxonomy and epidemiology of Campylobacter hyointestinalis; discovery in New Zealand farmed ruminants.</title>
        <authorList>
            <person name="Wilkinson D.A."/>
            <person name="Fayaz A."/>
            <person name="Biggs P.J."/>
            <person name="Midwinter A.C."/>
        </authorList>
    </citation>
    <scope>NUCLEOTIDE SEQUENCE [LARGE SCALE GENOMIC DNA]</scope>
    <source>
        <strain evidence="1 2">S1614a</strain>
    </source>
</reference>
<evidence type="ECO:0000313" key="1">
    <source>
        <dbReference type="EMBL" id="PPB70516.1"/>
    </source>
</evidence>
<dbReference type="RefSeq" id="WP_034963738.1">
    <property type="nucleotide sequence ID" value="NZ_CBCRTP010000012.1"/>
</dbReference>
<evidence type="ECO:0000313" key="2">
    <source>
        <dbReference type="Proteomes" id="UP000239685"/>
    </source>
</evidence>
<dbReference type="Proteomes" id="UP000239685">
    <property type="component" value="Unassembled WGS sequence"/>
</dbReference>
<dbReference type="EMBL" id="NIQP01000010">
    <property type="protein sequence ID" value="PPB70516.1"/>
    <property type="molecule type" value="Genomic_DNA"/>
</dbReference>
<proteinExistence type="predicted"/>
<comment type="caution">
    <text evidence="1">The sequence shown here is derived from an EMBL/GenBank/DDBJ whole genome shotgun (WGS) entry which is preliminary data.</text>
</comment>
<protein>
    <submittedName>
        <fullName evidence="1">Uncharacterized protein</fullName>
    </submittedName>
</protein>
<name>A0A855N3U9_CAMHY</name>